<name>A0AAV4GKW8_9GAST</name>
<dbReference type="EMBL" id="BMAT01008481">
    <property type="protein sequence ID" value="GFR86173.1"/>
    <property type="molecule type" value="Genomic_DNA"/>
</dbReference>
<feature type="transmembrane region" description="Helical" evidence="1">
    <location>
        <begin position="42"/>
        <end position="73"/>
    </location>
</feature>
<keyword evidence="1" id="KW-0812">Transmembrane</keyword>
<keyword evidence="1" id="KW-1133">Transmembrane helix</keyword>
<organism evidence="2 3">
    <name type="scientific">Elysia marginata</name>
    <dbReference type="NCBI Taxonomy" id="1093978"/>
    <lineage>
        <taxon>Eukaryota</taxon>
        <taxon>Metazoa</taxon>
        <taxon>Spiralia</taxon>
        <taxon>Lophotrochozoa</taxon>
        <taxon>Mollusca</taxon>
        <taxon>Gastropoda</taxon>
        <taxon>Heterobranchia</taxon>
        <taxon>Euthyneura</taxon>
        <taxon>Panpulmonata</taxon>
        <taxon>Sacoglossa</taxon>
        <taxon>Placobranchoidea</taxon>
        <taxon>Plakobranchidae</taxon>
        <taxon>Elysia</taxon>
    </lineage>
</organism>
<keyword evidence="1" id="KW-0472">Membrane</keyword>
<evidence type="ECO:0000313" key="2">
    <source>
        <dbReference type="EMBL" id="GFR86173.1"/>
    </source>
</evidence>
<dbReference type="Proteomes" id="UP000762676">
    <property type="component" value="Unassembled WGS sequence"/>
</dbReference>
<proteinExistence type="predicted"/>
<comment type="caution">
    <text evidence="2">The sequence shown here is derived from an EMBL/GenBank/DDBJ whole genome shotgun (WGS) entry which is preliminary data.</text>
</comment>
<evidence type="ECO:0000256" key="1">
    <source>
        <dbReference type="SAM" id="Phobius"/>
    </source>
</evidence>
<evidence type="ECO:0000313" key="3">
    <source>
        <dbReference type="Proteomes" id="UP000762676"/>
    </source>
</evidence>
<accession>A0AAV4GKW8</accession>
<dbReference type="AlphaFoldDB" id="A0AAV4GKW8"/>
<keyword evidence="3" id="KW-1185">Reference proteome</keyword>
<reference evidence="2 3" key="1">
    <citation type="journal article" date="2021" name="Elife">
        <title>Chloroplast acquisition without the gene transfer in kleptoplastic sea slugs, Plakobranchus ocellatus.</title>
        <authorList>
            <person name="Maeda T."/>
            <person name="Takahashi S."/>
            <person name="Yoshida T."/>
            <person name="Shimamura S."/>
            <person name="Takaki Y."/>
            <person name="Nagai Y."/>
            <person name="Toyoda A."/>
            <person name="Suzuki Y."/>
            <person name="Arimoto A."/>
            <person name="Ishii H."/>
            <person name="Satoh N."/>
            <person name="Nishiyama T."/>
            <person name="Hasebe M."/>
            <person name="Maruyama T."/>
            <person name="Minagawa J."/>
            <person name="Obokata J."/>
            <person name="Shigenobu S."/>
        </authorList>
    </citation>
    <scope>NUCLEOTIDE SEQUENCE [LARGE SCALE GENOMIC DNA]</scope>
</reference>
<protein>
    <submittedName>
        <fullName evidence="2">Uncharacterized protein</fullName>
    </submittedName>
</protein>
<sequence>MAHPRIKRKKTEVFEISTYGQTLGEFKLSSGTEKAKSASHMVVVAVVAAAAAAAAAAVVVVVVVVVLVVVLVVTCKVVRNKKKVKLEQGHDTSNKCLQPLGTLQGHK</sequence>
<gene>
    <name evidence="2" type="ORF">ElyMa_004193300</name>
</gene>